<dbReference type="InterPro" id="IPR004268">
    <property type="entry name" value="MurJ"/>
</dbReference>
<feature type="transmembrane region" description="Helical" evidence="8">
    <location>
        <begin position="55"/>
        <end position="74"/>
    </location>
</feature>
<evidence type="ECO:0000256" key="6">
    <source>
        <dbReference type="ARBA" id="ARBA00022989"/>
    </source>
</evidence>
<evidence type="ECO:0000313" key="10">
    <source>
        <dbReference type="Proteomes" id="UP000000235"/>
    </source>
</evidence>
<dbReference type="PANTHER" id="PTHR47019:SF1">
    <property type="entry name" value="LIPID II FLIPPASE MURJ"/>
    <property type="match status" value="1"/>
</dbReference>
<reference evidence="10" key="1">
    <citation type="journal article" date="2007" name="Proc. Natl. Acad. Sci. U.S.A.">
        <title>Genome sequencing reveals complex secondary metabolome in the marine actinomycete Salinispora tropica.</title>
        <authorList>
            <person name="Udwary D.W."/>
            <person name="Zeigler L."/>
            <person name="Asolkar R.N."/>
            <person name="Singan V."/>
            <person name="Lapidus A."/>
            <person name="Fenical W."/>
            <person name="Jensen P.R."/>
            <person name="Moore B.S."/>
        </authorList>
    </citation>
    <scope>NUCLEOTIDE SEQUENCE [LARGE SCALE GENOMIC DNA]</scope>
    <source>
        <strain evidence="10">ATCC BAA-916 / DSM 44818 / CNB-440</strain>
    </source>
</reference>
<dbReference type="GO" id="GO:0005886">
    <property type="term" value="C:plasma membrane"/>
    <property type="evidence" value="ECO:0007669"/>
    <property type="project" value="UniProtKB-SubCell"/>
</dbReference>
<feature type="transmembrane region" description="Helical" evidence="8">
    <location>
        <begin position="240"/>
        <end position="261"/>
    </location>
</feature>
<keyword evidence="6 8" id="KW-1133">Transmembrane helix</keyword>
<feature type="transmembrane region" description="Helical" evidence="8">
    <location>
        <begin position="12"/>
        <end position="35"/>
    </location>
</feature>
<dbReference type="eggNOG" id="COG0728">
    <property type="taxonomic scope" value="Bacteria"/>
</dbReference>
<evidence type="ECO:0000256" key="5">
    <source>
        <dbReference type="ARBA" id="ARBA00022984"/>
    </source>
</evidence>
<evidence type="ECO:0000256" key="4">
    <source>
        <dbReference type="ARBA" id="ARBA00022960"/>
    </source>
</evidence>
<dbReference type="AlphaFoldDB" id="A4X795"/>
<evidence type="ECO:0000256" key="2">
    <source>
        <dbReference type="ARBA" id="ARBA00022475"/>
    </source>
</evidence>
<dbReference type="GO" id="GO:0034204">
    <property type="term" value="P:lipid translocation"/>
    <property type="evidence" value="ECO:0007669"/>
    <property type="project" value="TreeGrafter"/>
</dbReference>
<keyword evidence="2" id="KW-1003">Cell membrane</keyword>
<organism evidence="9 10">
    <name type="scientific">Salinispora tropica (strain ATCC BAA-916 / DSM 44818 / JCM 13857 / NBRC 105044 / CNB-440)</name>
    <dbReference type="NCBI Taxonomy" id="369723"/>
    <lineage>
        <taxon>Bacteria</taxon>
        <taxon>Bacillati</taxon>
        <taxon>Actinomycetota</taxon>
        <taxon>Actinomycetes</taxon>
        <taxon>Micromonosporales</taxon>
        <taxon>Micromonosporaceae</taxon>
        <taxon>Salinispora</taxon>
    </lineage>
</organism>
<dbReference type="KEGG" id="stp:Strop_2295"/>
<dbReference type="Pfam" id="PF03023">
    <property type="entry name" value="MurJ"/>
    <property type="match status" value="1"/>
</dbReference>
<feature type="transmembrane region" description="Helical" evidence="8">
    <location>
        <begin position="135"/>
        <end position="155"/>
    </location>
</feature>
<feature type="transmembrane region" description="Helical" evidence="8">
    <location>
        <begin position="281"/>
        <end position="300"/>
    </location>
</feature>
<keyword evidence="4" id="KW-0133">Cell shape</keyword>
<feature type="transmembrane region" description="Helical" evidence="8">
    <location>
        <begin position="94"/>
        <end position="115"/>
    </location>
</feature>
<dbReference type="HOGENOM" id="CLU_006797_3_0_11"/>
<keyword evidence="7 8" id="KW-0472">Membrane</keyword>
<dbReference type="NCBIfam" id="TIGR01695">
    <property type="entry name" value="murJ_mviN"/>
    <property type="match status" value="1"/>
</dbReference>
<sequence>MAEGSSIGSAGRAMAVATLVSRAAGFVRLVVLASALGMGSRLLDGYNVANTLPNAVYELVVGGAMASVVVPLLVRAALTEPDAGMVYTQRLLSLLVYGLGAVTLVAMISAPWLVAVYAPGFSGEQHDLAVLLSRFFLPQILFYGLSATAGAALNIRGRFAVPMWAPVVNSLVVIAVGMTYLAVGGTTSITSMPAGHLLLLAVGTTAGVFAQMTLVVWALARSGFTLRPRLNPRGIGIRRIGRLGAWVLVSVVAAQILLAVATRVASTSGPGGVSAFQNALAVFQMPFAVIAMSVMTAMLPRLSRHAAGRQHAQIVEDLSQAVRLAVVALAPIAVAMTVLGPQLATLLFGYGRSSPSAIALLGAVVAAFGVALVPFTGFMILQRGFYALQDTRTPAIVTVGVTVVGVAGCVAATWLLPRANAVIGVPLAYAVAYTAGLAAAALLLRRRLGRIDGHRLLRTAARVTVAVGVSGSCGGLTVYALTPLLDSQDNAALITLTVAGAIGCAVYVAVARLVHLTELRQLVATALAGIRPG</sequence>
<evidence type="ECO:0000256" key="7">
    <source>
        <dbReference type="ARBA" id="ARBA00023136"/>
    </source>
</evidence>
<keyword evidence="5" id="KW-0573">Peptidoglycan synthesis</keyword>
<feature type="transmembrane region" description="Helical" evidence="8">
    <location>
        <begin position="167"/>
        <end position="185"/>
    </location>
</feature>
<feature type="transmembrane region" description="Helical" evidence="8">
    <location>
        <begin position="321"/>
        <end position="344"/>
    </location>
</feature>
<feature type="transmembrane region" description="Helical" evidence="8">
    <location>
        <begin position="491"/>
        <end position="510"/>
    </location>
</feature>
<evidence type="ECO:0000256" key="1">
    <source>
        <dbReference type="ARBA" id="ARBA00004651"/>
    </source>
</evidence>
<dbReference type="PANTHER" id="PTHR47019">
    <property type="entry name" value="LIPID II FLIPPASE MURJ"/>
    <property type="match status" value="1"/>
</dbReference>
<keyword evidence="3 8" id="KW-0812">Transmembrane</keyword>
<comment type="subcellular location">
    <subcellularLocation>
        <location evidence="1">Cell membrane</location>
        <topology evidence="1">Multi-pass membrane protein</topology>
    </subcellularLocation>
</comment>
<proteinExistence type="predicted"/>
<protein>
    <submittedName>
        <fullName evidence="9">Integral membrane protein MviN</fullName>
    </submittedName>
</protein>
<dbReference type="PRINTS" id="PR01806">
    <property type="entry name" value="VIRFACTRMVIN"/>
</dbReference>
<feature type="transmembrane region" description="Helical" evidence="8">
    <location>
        <begin position="465"/>
        <end position="485"/>
    </location>
</feature>
<evidence type="ECO:0000256" key="3">
    <source>
        <dbReference type="ARBA" id="ARBA00022692"/>
    </source>
</evidence>
<name>A4X795_SALTO</name>
<feature type="transmembrane region" description="Helical" evidence="8">
    <location>
        <begin position="422"/>
        <end position="444"/>
    </location>
</feature>
<dbReference type="Proteomes" id="UP000000235">
    <property type="component" value="Chromosome"/>
</dbReference>
<dbReference type="GO" id="GO:0008360">
    <property type="term" value="P:regulation of cell shape"/>
    <property type="evidence" value="ECO:0007669"/>
    <property type="project" value="UniProtKB-KW"/>
</dbReference>
<accession>A4X795</accession>
<dbReference type="CDD" id="cd13123">
    <property type="entry name" value="MATE_MurJ_like"/>
    <property type="match status" value="1"/>
</dbReference>
<feature type="transmembrane region" description="Helical" evidence="8">
    <location>
        <begin position="356"/>
        <end position="381"/>
    </location>
</feature>
<keyword evidence="10" id="KW-1185">Reference proteome</keyword>
<feature type="transmembrane region" description="Helical" evidence="8">
    <location>
        <begin position="393"/>
        <end position="416"/>
    </location>
</feature>
<evidence type="ECO:0000313" key="9">
    <source>
        <dbReference type="EMBL" id="ABP54745.1"/>
    </source>
</evidence>
<gene>
    <name evidence="9" type="ordered locus">Strop_2295</name>
</gene>
<dbReference type="InterPro" id="IPR051050">
    <property type="entry name" value="Lipid_II_flippase_MurJ/MviN"/>
</dbReference>
<feature type="transmembrane region" description="Helical" evidence="8">
    <location>
        <begin position="197"/>
        <end position="220"/>
    </location>
</feature>
<evidence type="ECO:0000256" key="8">
    <source>
        <dbReference type="SAM" id="Phobius"/>
    </source>
</evidence>
<dbReference type="STRING" id="369723.Strop_2295"/>
<dbReference type="GO" id="GO:0015648">
    <property type="term" value="F:lipid-linked peptidoglycan transporter activity"/>
    <property type="evidence" value="ECO:0007669"/>
    <property type="project" value="TreeGrafter"/>
</dbReference>
<dbReference type="EMBL" id="CP000667">
    <property type="protein sequence ID" value="ABP54745.1"/>
    <property type="molecule type" value="Genomic_DNA"/>
</dbReference>
<dbReference type="GO" id="GO:0009252">
    <property type="term" value="P:peptidoglycan biosynthetic process"/>
    <property type="evidence" value="ECO:0007669"/>
    <property type="project" value="UniProtKB-KW"/>
</dbReference>